<evidence type="ECO:0000259" key="3">
    <source>
        <dbReference type="PROSITE" id="PS51186"/>
    </source>
</evidence>
<keyword evidence="1" id="KW-0808">Transferase</keyword>
<dbReference type="AlphaFoldDB" id="A0A972FTL9"/>
<evidence type="ECO:0000256" key="1">
    <source>
        <dbReference type="ARBA" id="ARBA00022679"/>
    </source>
</evidence>
<dbReference type="PANTHER" id="PTHR13947">
    <property type="entry name" value="GNAT FAMILY N-ACETYLTRANSFERASE"/>
    <property type="match status" value="1"/>
</dbReference>
<evidence type="ECO:0000313" key="4">
    <source>
        <dbReference type="EMBL" id="NMH65988.1"/>
    </source>
</evidence>
<evidence type="ECO:0000256" key="2">
    <source>
        <dbReference type="SAM" id="MobiDB-lite"/>
    </source>
</evidence>
<dbReference type="Gene3D" id="3.40.630.30">
    <property type="match status" value="1"/>
</dbReference>
<gene>
    <name evidence="4" type="ORF">HC757_12540</name>
</gene>
<protein>
    <submittedName>
        <fullName evidence="4">GNAT family N-acetyltransferase</fullName>
    </submittedName>
</protein>
<name>A0A972FTL9_9GAMM</name>
<accession>A0A972FTL9</accession>
<evidence type="ECO:0000313" key="5">
    <source>
        <dbReference type="Proteomes" id="UP000737113"/>
    </source>
</evidence>
<proteinExistence type="predicted"/>
<feature type="region of interest" description="Disordered" evidence="2">
    <location>
        <begin position="1"/>
        <end position="25"/>
    </location>
</feature>
<dbReference type="PROSITE" id="PS51186">
    <property type="entry name" value="GNAT"/>
    <property type="match status" value="1"/>
</dbReference>
<dbReference type="Proteomes" id="UP000737113">
    <property type="component" value="Unassembled WGS sequence"/>
</dbReference>
<organism evidence="4 5">
    <name type="scientific">Shewanella salipaludis</name>
    <dbReference type="NCBI Taxonomy" id="2723052"/>
    <lineage>
        <taxon>Bacteria</taxon>
        <taxon>Pseudomonadati</taxon>
        <taxon>Pseudomonadota</taxon>
        <taxon>Gammaproteobacteria</taxon>
        <taxon>Alteromonadales</taxon>
        <taxon>Shewanellaceae</taxon>
        <taxon>Shewanella</taxon>
    </lineage>
</organism>
<feature type="domain" description="N-acetyltransferase" evidence="3">
    <location>
        <begin position="32"/>
        <end position="190"/>
    </location>
</feature>
<comment type="caution">
    <text evidence="4">The sequence shown here is derived from an EMBL/GenBank/DDBJ whole genome shotgun (WGS) entry which is preliminary data.</text>
</comment>
<dbReference type="Pfam" id="PF00583">
    <property type="entry name" value="Acetyltransf_1"/>
    <property type="match status" value="1"/>
</dbReference>
<dbReference type="SUPFAM" id="SSF55729">
    <property type="entry name" value="Acyl-CoA N-acyltransferases (Nat)"/>
    <property type="match status" value="1"/>
</dbReference>
<feature type="compositionally biased region" description="Polar residues" evidence="2">
    <location>
        <begin position="1"/>
        <end position="14"/>
    </location>
</feature>
<sequence>MNPEEQSMSETKPTPASRANAGHKPGAATAQVVIRELQAGDDAAIAEVIRRVSAEYGLGADKGYSVADPTLDCLSRIYCQAGANYWVITREARVLGGAGIAPLAGQAGVCELQKMYFLPAIRGLGLSRRLALLALAFARDQGYDSCYLETTACLKEAVALYESLGFEHLDAPLGATGHDACELPMLLTFASQEPGE</sequence>
<dbReference type="EMBL" id="JAAXYH010000008">
    <property type="protein sequence ID" value="NMH65988.1"/>
    <property type="molecule type" value="Genomic_DNA"/>
</dbReference>
<dbReference type="GO" id="GO:0008080">
    <property type="term" value="F:N-acetyltransferase activity"/>
    <property type="evidence" value="ECO:0007669"/>
    <property type="project" value="InterPro"/>
</dbReference>
<dbReference type="InterPro" id="IPR016181">
    <property type="entry name" value="Acyl_CoA_acyltransferase"/>
</dbReference>
<reference evidence="4" key="1">
    <citation type="submission" date="2020-04" db="EMBL/GenBank/DDBJ databases">
        <title>Description of Shewanella salipaludis sp. nov., isolated from a salt marsh.</title>
        <authorList>
            <person name="Park S."/>
            <person name="Yoon J.-H."/>
        </authorList>
    </citation>
    <scope>NUCLEOTIDE SEQUENCE</scope>
    <source>
        <strain evidence="4">SHSM-M6</strain>
    </source>
</reference>
<keyword evidence="5" id="KW-1185">Reference proteome</keyword>
<dbReference type="InterPro" id="IPR050769">
    <property type="entry name" value="NAT_camello-type"/>
</dbReference>
<dbReference type="InterPro" id="IPR000182">
    <property type="entry name" value="GNAT_dom"/>
</dbReference>
<dbReference type="PANTHER" id="PTHR13947:SF37">
    <property type="entry name" value="LD18367P"/>
    <property type="match status" value="1"/>
</dbReference>